<dbReference type="InterPro" id="IPR010879">
    <property type="entry name" value="DUF1508"/>
</dbReference>
<comment type="caution">
    <text evidence="4">The sequence shown here is derived from an EMBL/GenBank/DDBJ whole genome shotgun (WGS) entry which is preliminary data.</text>
</comment>
<dbReference type="Proteomes" id="UP000316471">
    <property type="component" value="Unassembled WGS sequence"/>
</dbReference>
<reference evidence="4 5" key="1">
    <citation type="journal article" date="2015" name="Stand. Genomic Sci.">
        <title>Genomic Encyclopedia of Bacterial and Archaeal Type Strains, Phase III: the genomes of soil and plant-associated and newly described type strains.</title>
        <authorList>
            <person name="Whitman W.B."/>
            <person name="Woyke T."/>
            <person name="Klenk H.P."/>
            <person name="Zhou Y."/>
            <person name="Lilburn T.G."/>
            <person name="Beck B.J."/>
            <person name="De Vos P."/>
            <person name="Vandamme P."/>
            <person name="Eisen J.A."/>
            <person name="Garrity G."/>
            <person name="Hugenholtz P."/>
            <person name="Kyrpides N.C."/>
        </authorList>
    </citation>
    <scope>NUCLEOTIDE SEQUENCE [LARGE SCALE GENOMIC DNA]</scope>
    <source>
        <strain evidence="4 5">CGMCC 1.10136</strain>
    </source>
</reference>
<evidence type="ECO:0000313" key="5">
    <source>
        <dbReference type="Proteomes" id="UP000316471"/>
    </source>
</evidence>
<feature type="domain" description="DUF1508" evidence="3">
    <location>
        <begin position="11"/>
        <end position="57"/>
    </location>
</feature>
<dbReference type="SUPFAM" id="SSF160113">
    <property type="entry name" value="YegP-like"/>
    <property type="match status" value="1"/>
</dbReference>
<name>A0A562LVG3_9GAMM</name>
<evidence type="ECO:0000256" key="1">
    <source>
        <dbReference type="ARBA" id="ARBA00007576"/>
    </source>
</evidence>
<protein>
    <recommendedName>
        <fullName evidence="3">DUF1508 domain-containing protein</fullName>
    </recommendedName>
</protein>
<dbReference type="Pfam" id="PF07411">
    <property type="entry name" value="DUF1508"/>
    <property type="match status" value="1"/>
</dbReference>
<dbReference type="OrthoDB" id="9802792at2"/>
<dbReference type="InterPro" id="IPR036913">
    <property type="entry name" value="YegP-like_sf"/>
</dbReference>
<evidence type="ECO:0000259" key="3">
    <source>
        <dbReference type="Pfam" id="PF07411"/>
    </source>
</evidence>
<dbReference type="RefSeq" id="WP_144813804.1">
    <property type="nucleotide sequence ID" value="NZ_VLKP01000005.1"/>
</dbReference>
<gene>
    <name evidence="4" type="ORF">IP93_01440</name>
</gene>
<evidence type="ECO:0000256" key="2">
    <source>
        <dbReference type="SAM" id="MobiDB-lite"/>
    </source>
</evidence>
<comment type="similarity">
    <text evidence="1">Belongs to the UPF0339 family. Duplicated subfamily.</text>
</comment>
<keyword evidence="5" id="KW-1185">Reference proteome</keyword>
<dbReference type="Gene3D" id="3.30.160.160">
    <property type="entry name" value="YegP-like"/>
    <property type="match status" value="1"/>
</dbReference>
<sequence>MAGKFVLKTATNGEFYFRLQASNGQTILKSEMYKTRASAENGIASVKNHAPEASTDDQTTAKA</sequence>
<proteinExistence type="inferred from homology"/>
<accession>A0A562LVG3</accession>
<dbReference type="PANTHER" id="PTHR40606">
    <property type="match status" value="1"/>
</dbReference>
<dbReference type="EMBL" id="VLKP01000005">
    <property type="protein sequence ID" value="TWI11543.1"/>
    <property type="molecule type" value="Genomic_DNA"/>
</dbReference>
<dbReference type="PANTHER" id="PTHR40606:SF1">
    <property type="entry name" value="UPF0339 PROTEIN YEGP"/>
    <property type="match status" value="1"/>
</dbReference>
<feature type="region of interest" description="Disordered" evidence="2">
    <location>
        <begin position="43"/>
        <end position="63"/>
    </location>
</feature>
<organism evidence="4 5">
    <name type="scientific">Aerolutibacter ruishenii</name>
    <dbReference type="NCBI Taxonomy" id="686800"/>
    <lineage>
        <taxon>Bacteria</taxon>
        <taxon>Pseudomonadati</taxon>
        <taxon>Pseudomonadota</taxon>
        <taxon>Gammaproteobacteria</taxon>
        <taxon>Lysobacterales</taxon>
        <taxon>Lysobacteraceae</taxon>
        <taxon>Aerolutibacter</taxon>
    </lineage>
</organism>
<dbReference type="InterPro" id="IPR051141">
    <property type="entry name" value="UPF0339_domain"/>
</dbReference>
<evidence type="ECO:0000313" key="4">
    <source>
        <dbReference type="EMBL" id="TWI11543.1"/>
    </source>
</evidence>
<dbReference type="AlphaFoldDB" id="A0A562LVG3"/>